<dbReference type="PANTHER" id="PTHR46358:SF1">
    <property type="entry name" value="TONSOKU-LIKE PROTEIN"/>
    <property type="match status" value="1"/>
</dbReference>
<dbReference type="PROSITE" id="PS50088">
    <property type="entry name" value="ANK_REPEAT"/>
    <property type="match status" value="2"/>
</dbReference>
<dbReference type="InterPro" id="IPR052311">
    <property type="entry name" value="MMS22L-TONSL_complex_comp"/>
</dbReference>
<dbReference type="Pfam" id="PF12796">
    <property type="entry name" value="Ank_2"/>
    <property type="match status" value="1"/>
</dbReference>
<accession>A0AAV8YFF9</accession>
<dbReference type="AlphaFoldDB" id="A0AAV8YFF9"/>
<dbReference type="GO" id="GO:0031297">
    <property type="term" value="P:replication fork processing"/>
    <property type="evidence" value="ECO:0007669"/>
    <property type="project" value="TreeGrafter"/>
</dbReference>
<name>A0AAV8YFF9_9CUCU</name>
<dbReference type="SUPFAM" id="SSF48403">
    <property type="entry name" value="Ankyrin repeat"/>
    <property type="match status" value="1"/>
</dbReference>
<evidence type="ECO:0000313" key="5">
    <source>
        <dbReference type="EMBL" id="KAJ8950163.1"/>
    </source>
</evidence>
<dbReference type="EMBL" id="JANEYF010002186">
    <property type="protein sequence ID" value="KAJ8950163.1"/>
    <property type="molecule type" value="Genomic_DNA"/>
</dbReference>
<keyword evidence="6" id="KW-1185">Reference proteome</keyword>
<protein>
    <submittedName>
        <fullName evidence="5">Uncharacterized protein</fullName>
    </submittedName>
</protein>
<feature type="repeat" description="ANK" evidence="4">
    <location>
        <begin position="93"/>
        <end position="125"/>
    </location>
</feature>
<dbReference type="GO" id="GO:0043596">
    <property type="term" value="C:nuclear replication fork"/>
    <property type="evidence" value="ECO:0007669"/>
    <property type="project" value="TreeGrafter"/>
</dbReference>
<keyword evidence="4" id="KW-0040">ANK repeat</keyword>
<dbReference type="Proteomes" id="UP001162156">
    <property type="component" value="Unassembled WGS sequence"/>
</dbReference>
<dbReference type="GO" id="GO:0000724">
    <property type="term" value="P:double-strand break repair via homologous recombination"/>
    <property type="evidence" value="ECO:0007669"/>
    <property type="project" value="TreeGrafter"/>
</dbReference>
<gene>
    <name evidence="5" type="ORF">NQ314_008016</name>
</gene>
<evidence type="ECO:0000256" key="3">
    <source>
        <dbReference type="ARBA" id="ARBA00023242"/>
    </source>
</evidence>
<evidence type="ECO:0000313" key="6">
    <source>
        <dbReference type="Proteomes" id="UP001162156"/>
    </source>
</evidence>
<dbReference type="PROSITE" id="PS50297">
    <property type="entry name" value="ANK_REP_REGION"/>
    <property type="match status" value="2"/>
</dbReference>
<comment type="caution">
    <text evidence="5">The sequence shown here is derived from an EMBL/GenBank/DDBJ whole genome shotgun (WGS) entry which is preliminary data.</text>
</comment>
<comment type="subcellular location">
    <subcellularLocation>
        <location evidence="1">Nucleus</location>
    </subcellularLocation>
</comment>
<evidence type="ECO:0000256" key="4">
    <source>
        <dbReference type="PROSITE-ProRule" id="PRU00023"/>
    </source>
</evidence>
<dbReference type="PANTHER" id="PTHR46358">
    <property type="entry name" value="TONSOKU-LIKE PROTEIN"/>
    <property type="match status" value="1"/>
</dbReference>
<keyword evidence="2" id="KW-0677">Repeat</keyword>
<reference evidence="5" key="1">
    <citation type="journal article" date="2023" name="Insect Mol. Biol.">
        <title>Genome sequencing provides insights into the evolution of gene families encoding plant cell wall-degrading enzymes in longhorned beetles.</title>
        <authorList>
            <person name="Shin N.R."/>
            <person name="Okamura Y."/>
            <person name="Kirsch R."/>
            <person name="Pauchet Y."/>
        </authorList>
    </citation>
    <scope>NUCLEOTIDE SEQUENCE</scope>
    <source>
        <strain evidence="5">RBIC_L_NR</strain>
    </source>
</reference>
<dbReference type="SMART" id="SM00248">
    <property type="entry name" value="ANK"/>
    <property type="match status" value="2"/>
</dbReference>
<evidence type="ECO:0000256" key="1">
    <source>
        <dbReference type="ARBA" id="ARBA00004123"/>
    </source>
</evidence>
<evidence type="ECO:0000256" key="2">
    <source>
        <dbReference type="ARBA" id="ARBA00022737"/>
    </source>
</evidence>
<keyword evidence="3" id="KW-0539">Nucleus</keyword>
<organism evidence="5 6">
    <name type="scientific">Rhamnusium bicolor</name>
    <dbReference type="NCBI Taxonomy" id="1586634"/>
    <lineage>
        <taxon>Eukaryota</taxon>
        <taxon>Metazoa</taxon>
        <taxon>Ecdysozoa</taxon>
        <taxon>Arthropoda</taxon>
        <taxon>Hexapoda</taxon>
        <taxon>Insecta</taxon>
        <taxon>Pterygota</taxon>
        <taxon>Neoptera</taxon>
        <taxon>Endopterygota</taxon>
        <taxon>Coleoptera</taxon>
        <taxon>Polyphaga</taxon>
        <taxon>Cucujiformia</taxon>
        <taxon>Chrysomeloidea</taxon>
        <taxon>Cerambycidae</taxon>
        <taxon>Lepturinae</taxon>
        <taxon>Rhagiini</taxon>
        <taxon>Rhamnusium</taxon>
    </lineage>
</organism>
<feature type="repeat" description="ANK" evidence="4">
    <location>
        <begin position="126"/>
        <end position="158"/>
    </location>
</feature>
<proteinExistence type="predicted"/>
<dbReference type="InterPro" id="IPR036770">
    <property type="entry name" value="Ankyrin_rpt-contain_sf"/>
</dbReference>
<sequence>MMHSQIYRLKLCRRELHYTKNVDIKIFPPTPQLGLKPGVNHTLTSLVRSFNKSNYILDDSEDSDLENQKLKTKNETTVGRRRNKSSIIKRNPKGESDLHVACINGKMPVVRHLIDIGHPINVRDHSGWLPLHEACNYGHFEIVRFLLDKGAAINDRGGTHCNGKKI</sequence>
<dbReference type="Gene3D" id="1.25.40.20">
    <property type="entry name" value="Ankyrin repeat-containing domain"/>
    <property type="match status" value="1"/>
</dbReference>
<dbReference type="InterPro" id="IPR002110">
    <property type="entry name" value="Ankyrin_rpt"/>
</dbReference>